<dbReference type="PROSITE" id="PS50995">
    <property type="entry name" value="HTH_MARR_2"/>
    <property type="match status" value="1"/>
</dbReference>
<evidence type="ECO:0000313" key="3">
    <source>
        <dbReference type="EMBL" id="MCQ1951366.1"/>
    </source>
</evidence>
<gene>
    <name evidence="3" type="ORF">NNX28_15710</name>
</gene>
<dbReference type="SMART" id="SM00347">
    <property type="entry name" value="HTH_MARR"/>
    <property type="match status" value="1"/>
</dbReference>
<evidence type="ECO:0000313" key="4">
    <source>
        <dbReference type="Proteomes" id="UP001206924"/>
    </source>
</evidence>
<sequence>MTETSGPADSPTGDASPPSGSEPDKDTAIEDLEQELSVLWRRARASSHRIAREVHPEMEPSAYGLMVLLHQQGPMRLTDLAAAVGVGKPSLSRQVAMLQALGLVEKHADPEDGRAQPINLTEVGAARLEGTATARKEHFRRTWTGWEAEELHTLVRLLHKLNASVRPAGDQPEDEPSGPDGS</sequence>
<feature type="region of interest" description="Disordered" evidence="1">
    <location>
        <begin position="1"/>
        <end position="31"/>
    </location>
</feature>
<dbReference type="RefSeq" id="WP_255866429.1">
    <property type="nucleotide sequence ID" value="NZ_CP104263.1"/>
</dbReference>
<protein>
    <submittedName>
        <fullName evidence="3">MarR family winged helix-turn-helix transcriptional regulator</fullName>
    </submittedName>
</protein>
<dbReference type="PRINTS" id="PR00598">
    <property type="entry name" value="HTHMARR"/>
</dbReference>
<dbReference type="InterPro" id="IPR036388">
    <property type="entry name" value="WH-like_DNA-bd_sf"/>
</dbReference>
<reference evidence="3 4" key="1">
    <citation type="submission" date="2022-07" db="EMBL/GenBank/DDBJ databases">
        <title>Novel species in genus Arthrobacter.</title>
        <authorList>
            <person name="Liu Y."/>
        </authorList>
    </citation>
    <scope>NUCLEOTIDE SEQUENCE [LARGE SCALE GENOMIC DNA]</scope>
    <source>
        <strain evidence="4">zg-Y859</strain>
    </source>
</reference>
<dbReference type="Proteomes" id="UP001206924">
    <property type="component" value="Unassembled WGS sequence"/>
</dbReference>
<keyword evidence="4" id="KW-1185">Reference proteome</keyword>
<dbReference type="CDD" id="cd00090">
    <property type="entry name" value="HTH_ARSR"/>
    <property type="match status" value="1"/>
</dbReference>
<dbReference type="SUPFAM" id="SSF46785">
    <property type="entry name" value="Winged helix' DNA-binding domain"/>
    <property type="match status" value="1"/>
</dbReference>
<dbReference type="Pfam" id="PF01047">
    <property type="entry name" value="MarR"/>
    <property type="match status" value="1"/>
</dbReference>
<proteinExistence type="predicted"/>
<evidence type="ECO:0000259" key="2">
    <source>
        <dbReference type="PROSITE" id="PS50995"/>
    </source>
</evidence>
<dbReference type="PANTHER" id="PTHR33164:SF57">
    <property type="entry name" value="MARR-FAMILY TRANSCRIPTIONAL REGULATOR"/>
    <property type="match status" value="1"/>
</dbReference>
<dbReference type="InterPro" id="IPR000835">
    <property type="entry name" value="HTH_MarR-typ"/>
</dbReference>
<dbReference type="EMBL" id="JANFLP010000017">
    <property type="protein sequence ID" value="MCQ1951366.1"/>
    <property type="molecule type" value="Genomic_DNA"/>
</dbReference>
<comment type="caution">
    <text evidence="3">The sequence shown here is derived from an EMBL/GenBank/DDBJ whole genome shotgun (WGS) entry which is preliminary data.</text>
</comment>
<name>A0ABT1NUF3_9MICC</name>
<evidence type="ECO:0000256" key="1">
    <source>
        <dbReference type="SAM" id="MobiDB-lite"/>
    </source>
</evidence>
<organism evidence="3 4">
    <name type="scientific">Arthrobacter jinronghuae</name>
    <dbReference type="NCBI Taxonomy" id="2964609"/>
    <lineage>
        <taxon>Bacteria</taxon>
        <taxon>Bacillati</taxon>
        <taxon>Actinomycetota</taxon>
        <taxon>Actinomycetes</taxon>
        <taxon>Micrococcales</taxon>
        <taxon>Micrococcaceae</taxon>
        <taxon>Arthrobacter</taxon>
    </lineage>
</organism>
<dbReference type="InterPro" id="IPR039422">
    <property type="entry name" value="MarR/SlyA-like"/>
</dbReference>
<dbReference type="PANTHER" id="PTHR33164">
    <property type="entry name" value="TRANSCRIPTIONAL REGULATOR, MARR FAMILY"/>
    <property type="match status" value="1"/>
</dbReference>
<feature type="domain" description="HTH marR-type" evidence="2">
    <location>
        <begin position="29"/>
        <end position="163"/>
    </location>
</feature>
<dbReference type="Gene3D" id="1.10.10.10">
    <property type="entry name" value="Winged helix-like DNA-binding domain superfamily/Winged helix DNA-binding domain"/>
    <property type="match status" value="1"/>
</dbReference>
<accession>A0ABT1NUF3</accession>
<dbReference type="InterPro" id="IPR011991">
    <property type="entry name" value="ArsR-like_HTH"/>
</dbReference>
<dbReference type="InterPro" id="IPR036390">
    <property type="entry name" value="WH_DNA-bd_sf"/>
</dbReference>